<evidence type="ECO:0000256" key="1">
    <source>
        <dbReference type="ARBA" id="ARBA00022898"/>
    </source>
</evidence>
<dbReference type="EMBL" id="QOQW01000009">
    <property type="protein sequence ID" value="RCK79984.1"/>
    <property type="molecule type" value="Genomic_DNA"/>
</dbReference>
<dbReference type="Proteomes" id="UP000252355">
    <property type="component" value="Unassembled WGS sequence"/>
</dbReference>
<dbReference type="CDD" id="cd00616">
    <property type="entry name" value="AHBA_syn"/>
    <property type="match status" value="1"/>
</dbReference>
<dbReference type="GO" id="GO:0030170">
    <property type="term" value="F:pyridoxal phosphate binding"/>
    <property type="evidence" value="ECO:0007669"/>
    <property type="project" value="UniProtKB-ARBA"/>
</dbReference>
<sequence length="367" mass="40958">MNVPLLDLKPQFAQYKDRLMPELMQVIESQAFILGPKVEKMEKELADYIGVKYALGVSSGTDALLLALMGLGIGHGDEVITTPYTFFATAGSIHRVGARPVFVDIEPDTYNIDATKIEKAISRRTKAIMPVHLFGQCCDMDAINAIARRHGLKVIEDACQSIGAKYGDKQAGNLGDVGAFSFFPSKNLGCFGDGGLVTTNDEALYKRMKALRVHGGERQYYHAEVGMNGRLDAIQAVVVSAKLPLLAGWTEGRRRNADRYDHFFANNPKIQVPVRREGRYHIFNQYVIAVDRRDELKQHLTEKQIGCAIYYPLSLHQQECFSYLQYRQGDFPVAETAAKRTLALPIYPEIPAGGLEYVAQTINAFYR</sequence>
<name>A0A367ZPB7_9BACT</name>
<dbReference type="Gene3D" id="3.40.640.10">
    <property type="entry name" value="Type I PLP-dependent aspartate aminotransferase-like (Major domain)"/>
    <property type="match status" value="1"/>
</dbReference>
<dbReference type="InterPro" id="IPR000653">
    <property type="entry name" value="DegT/StrS_aminotransferase"/>
</dbReference>
<organism evidence="6 7">
    <name type="scientific">Candidatus Ozemobacter sibiricus</name>
    <dbReference type="NCBI Taxonomy" id="2268124"/>
    <lineage>
        <taxon>Bacteria</taxon>
        <taxon>Candidatus Ozemobacteria</taxon>
        <taxon>Candidatus Ozemobacterales</taxon>
        <taxon>Candidatus Ozemobacteraceae</taxon>
        <taxon>Candidatus Ozemobacter</taxon>
    </lineage>
</organism>
<evidence type="ECO:0000256" key="2">
    <source>
        <dbReference type="ARBA" id="ARBA00037999"/>
    </source>
</evidence>
<dbReference type="Pfam" id="PF01041">
    <property type="entry name" value="DegT_DnrJ_EryC1"/>
    <property type="match status" value="1"/>
</dbReference>
<dbReference type="SUPFAM" id="SSF53383">
    <property type="entry name" value="PLP-dependent transferases"/>
    <property type="match status" value="1"/>
</dbReference>
<comment type="similarity">
    <text evidence="2 5">Belongs to the DegT/DnrJ/EryC1 family.</text>
</comment>
<proteinExistence type="inferred from homology"/>
<dbReference type="InterPro" id="IPR015421">
    <property type="entry name" value="PyrdxlP-dep_Trfase_major"/>
</dbReference>
<reference evidence="6 7" key="1">
    <citation type="submission" date="2018-05" db="EMBL/GenBank/DDBJ databases">
        <title>A metagenomic window into the 2 km-deep terrestrial subsurface aquifer revealed taxonomically and functionally diverse microbial community comprising novel uncultured bacterial lineages.</title>
        <authorList>
            <person name="Kadnikov V.V."/>
            <person name="Mardanov A.V."/>
            <person name="Beletsky A.V."/>
            <person name="Banks D."/>
            <person name="Pimenov N.V."/>
            <person name="Frank Y.A."/>
            <person name="Karnachuk O.V."/>
            <person name="Ravin N.V."/>
        </authorList>
    </citation>
    <scope>NUCLEOTIDE SEQUENCE [LARGE SCALE GENOMIC DNA]</scope>
    <source>
        <strain evidence="6">BY5</strain>
    </source>
</reference>
<dbReference type="InterPro" id="IPR015422">
    <property type="entry name" value="PyrdxlP-dep_Trfase_small"/>
</dbReference>
<evidence type="ECO:0000313" key="6">
    <source>
        <dbReference type="EMBL" id="RCK79984.1"/>
    </source>
</evidence>
<dbReference type="AlphaFoldDB" id="A0A367ZPB7"/>
<evidence type="ECO:0000256" key="4">
    <source>
        <dbReference type="PIRSR" id="PIRSR000390-2"/>
    </source>
</evidence>
<dbReference type="PANTHER" id="PTHR30244">
    <property type="entry name" value="TRANSAMINASE"/>
    <property type="match status" value="1"/>
</dbReference>
<dbReference type="Gene3D" id="3.90.1150.10">
    <property type="entry name" value="Aspartate Aminotransferase, domain 1"/>
    <property type="match status" value="1"/>
</dbReference>
<feature type="active site" description="Proton acceptor" evidence="3">
    <location>
        <position position="186"/>
    </location>
</feature>
<protein>
    <submittedName>
        <fullName evidence="6">Pleiotropic regulatory protein</fullName>
    </submittedName>
</protein>
<dbReference type="PIRSF" id="PIRSF000390">
    <property type="entry name" value="PLP_StrS"/>
    <property type="match status" value="1"/>
</dbReference>
<dbReference type="FunFam" id="3.40.640.10:FF:000089">
    <property type="entry name" value="Aminotransferase, DegT/DnrJ/EryC1/StrS family"/>
    <property type="match status" value="1"/>
</dbReference>
<evidence type="ECO:0000256" key="3">
    <source>
        <dbReference type="PIRSR" id="PIRSR000390-1"/>
    </source>
</evidence>
<comment type="caution">
    <text evidence="6">The sequence shown here is derived from an EMBL/GenBank/DDBJ whole genome shotgun (WGS) entry which is preliminary data.</text>
</comment>
<keyword evidence="1 4" id="KW-0663">Pyridoxal phosphate</keyword>
<feature type="modified residue" description="N6-(pyridoxal phosphate)lysine" evidence="4">
    <location>
        <position position="186"/>
    </location>
</feature>
<dbReference type="GO" id="GO:0008483">
    <property type="term" value="F:transaminase activity"/>
    <property type="evidence" value="ECO:0007669"/>
    <property type="project" value="TreeGrafter"/>
</dbReference>
<accession>A0A367ZPB7</accession>
<dbReference type="GO" id="GO:0000271">
    <property type="term" value="P:polysaccharide biosynthetic process"/>
    <property type="evidence" value="ECO:0007669"/>
    <property type="project" value="TreeGrafter"/>
</dbReference>
<dbReference type="InterPro" id="IPR015424">
    <property type="entry name" value="PyrdxlP-dep_Trfase"/>
</dbReference>
<evidence type="ECO:0000256" key="5">
    <source>
        <dbReference type="RuleBase" id="RU004508"/>
    </source>
</evidence>
<dbReference type="PANTHER" id="PTHR30244:SF36">
    <property type="entry name" value="3-OXO-GLUCOSE-6-PHOSPHATE:GLUTAMATE AMINOTRANSFERASE"/>
    <property type="match status" value="1"/>
</dbReference>
<evidence type="ECO:0000313" key="7">
    <source>
        <dbReference type="Proteomes" id="UP000252355"/>
    </source>
</evidence>
<gene>
    <name evidence="6" type="ORF">OZSIB_3853</name>
</gene>